<dbReference type="SUPFAM" id="SSF81383">
    <property type="entry name" value="F-box domain"/>
    <property type="match status" value="1"/>
</dbReference>
<dbReference type="GeneID" id="100890135"/>
<sequence length="650" mass="73332">MEVTLTAVKNAMVRQRTRTESSSFSDYEVPTVEQAGCHFHRLPEELLVRIFSFLHPVNDGLPLFAGVCRKWRKVLLEASTLWRELNIEPDDYRPKHYATLCTIFTVYGNHVQKLTWMPGTRVYESVFLLIPNLASLTVLRLPIIWNRGVVDTFSPLINLEELQINGAFELNDEDLIAAACNFPALRDVTLNACWLITYKGIEVFLEALPNLIRCKLKINAGLPISDIRSEQAMLRGNQLTRHLEEGVRGAAITSLSLSFLALEMDELWAVVNALPRLKKLVVANCERLHGVRIHSSSLQKIIFFNLWSALFVSITAPSLRMLHLDDGLESNEHVEIFAGKLKVLEIDGAGVLRSINVQSNRLTTLQLRNCDVLDSRSLYNLLSENPTIATLLMGNVSTPELLLDSQRCPSIRIVCLLHGFSSDVLTIRCPTLQYLQTEDEMELLSLRQLIVVADQLKDICLTGCPVLHNILVQCESLDELEFNMCSDERVFLRSCVIQASRFVGKVRLFDCAIATMVLSSPCISILILYRCMIGDYTLKCMLNACPNITHLSLEKCRNTKAVSVPKHAPLLRYLNLFGCSQLQHVSINSDCVLRVNLGQCLVSRVMYQGQELDLSEEQLAFQDSGLNFVLPHQNVRWSHDAEPLVFIESL</sequence>
<dbReference type="Gene3D" id="1.20.1280.50">
    <property type="match status" value="1"/>
</dbReference>
<dbReference type="SUPFAM" id="SSF52047">
    <property type="entry name" value="RNI-like"/>
    <property type="match status" value="2"/>
</dbReference>
<dbReference type="InParanoid" id="A0A7M7GQH3"/>
<dbReference type="Gene3D" id="3.80.10.10">
    <property type="entry name" value="Ribonuclease Inhibitor"/>
    <property type="match status" value="2"/>
</dbReference>
<dbReference type="EnsemblMetazoa" id="XM_003728009">
    <property type="protein sequence ID" value="XP_003728057"/>
    <property type="gene ID" value="LOC100890135"/>
</dbReference>
<evidence type="ECO:0000313" key="3">
    <source>
        <dbReference type="Proteomes" id="UP000007110"/>
    </source>
</evidence>
<dbReference type="KEGG" id="spu:100890135"/>
<protein>
    <recommendedName>
        <fullName evidence="1">F-box domain-containing protein</fullName>
    </recommendedName>
</protein>
<accession>A0A7M7GQH3</accession>
<reference evidence="3" key="1">
    <citation type="submission" date="2015-02" db="EMBL/GenBank/DDBJ databases">
        <title>Genome sequencing for Strongylocentrotus purpuratus.</title>
        <authorList>
            <person name="Murali S."/>
            <person name="Liu Y."/>
            <person name="Vee V."/>
            <person name="English A."/>
            <person name="Wang M."/>
            <person name="Skinner E."/>
            <person name="Han Y."/>
            <person name="Muzny D.M."/>
            <person name="Worley K.C."/>
            <person name="Gibbs R.A."/>
        </authorList>
    </citation>
    <scope>NUCLEOTIDE SEQUENCE</scope>
</reference>
<dbReference type="RefSeq" id="XP_003728057.2">
    <property type="nucleotide sequence ID" value="XM_003728009.3"/>
</dbReference>
<dbReference type="PANTHER" id="PTHR34709">
    <property type="entry name" value="OS10G0396666 PROTEIN"/>
    <property type="match status" value="1"/>
</dbReference>
<evidence type="ECO:0000259" key="1">
    <source>
        <dbReference type="PROSITE" id="PS50181"/>
    </source>
</evidence>
<dbReference type="OrthoDB" id="10257471at2759"/>
<keyword evidence="3" id="KW-1185">Reference proteome</keyword>
<organism evidence="2 3">
    <name type="scientific">Strongylocentrotus purpuratus</name>
    <name type="common">Purple sea urchin</name>
    <dbReference type="NCBI Taxonomy" id="7668"/>
    <lineage>
        <taxon>Eukaryota</taxon>
        <taxon>Metazoa</taxon>
        <taxon>Echinodermata</taxon>
        <taxon>Eleutherozoa</taxon>
        <taxon>Echinozoa</taxon>
        <taxon>Echinoidea</taxon>
        <taxon>Euechinoidea</taxon>
        <taxon>Echinacea</taxon>
        <taxon>Camarodonta</taxon>
        <taxon>Echinidea</taxon>
        <taxon>Strongylocentrotidae</taxon>
        <taxon>Strongylocentrotus</taxon>
    </lineage>
</organism>
<dbReference type="Proteomes" id="UP000007110">
    <property type="component" value="Unassembled WGS sequence"/>
</dbReference>
<feature type="domain" description="F-box" evidence="1">
    <location>
        <begin position="36"/>
        <end position="85"/>
    </location>
</feature>
<dbReference type="InterPro" id="IPR036047">
    <property type="entry name" value="F-box-like_dom_sf"/>
</dbReference>
<dbReference type="AlphaFoldDB" id="A0A7M7GQH3"/>
<dbReference type="PROSITE" id="PS50181">
    <property type="entry name" value="FBOX"/>
    <property type="match status" value="1"/>
</dbReference>
<reference evidence="2" key="2">
    <citation type="submission" date="2021-01" db="UniProtKB">
        <authorList>
            <consortium name="EnsemblMetazoa"/>
        </authorList>
    </citation>
    <scope>IDENTIFICATION</scope>
</reference>
<proteinExistence type="predicted"/>
<dbReference type="OMA" id="MTIQCVS"/>
<dbReference type="PANTHER" id="PTHR34709:SF57">
    <property type="entry name" value="F-BOX DOMAIN-CONTAINING PROTEIN"/>
    <property type="match status" value="1"/>
</dbReference>
<dbReference type="InterPro" id="IPR001810">
    <property type="entry name" value="F-box_dom"/>
</dbReference>
<evidence type="ECO:0000313" key="2">
    <source>
        <dbReference type="EnsemblMetazoa" id="XP_003728057"/>
    </source>
</evidence>
<dbReference type="InterPro" id="IPR032675">
    <property type="entry name" value="LRR_dom_sf"/>
</dbReference>
<dbReference type="InterPro" id="IPR055312">
    <property type="entry name" value="FBL15-like"/>
</dbReference>
<dbReference type="Pfam" id="PF12937">
    <property type="entry name" value="F-box-like"/>
    <property type="match status" value="1"/>
</dbReference>
<name>A0A7M7GQH3_STRPU</name>